<keyword evidence="5" id="KW-1185">Reference proteome</keyword>
<evidence type="ECO:0000256" key="2">
    <source>
        <dbReference type="SAM" id="Phobius"/>
    </source>
</evidence>
<dbReference type="InterPro" id="IPR025235">
    <property type="entry name" value="DUF4178"/>
</dbReference>
<evidence type="ECO:0000313" key="5">
    <source>
        <dbReference type="Proteomes" id="UP000295361"/>
    </source>
</evidence>
<proteinExistence type="predicted"/>
<feature type="domain" description="DUF4178" evidence="3">
    <location>
        <begin position="65"/>
        <end position="206"/>
    </location>
</feature>
<evidence type="ECO:0000259" key="3">
    <source>
        <dbReference type="Pfam" id="PF13785"/>
    </source>
</evidence>
<feature type="domain" description="DUF4178" evidence="3">
    <location>
        <begin position="298"/>
        <end position="427"/>
    </location>
</feature>
<protein>
    <submittedName>
        <fullName evidence="4">Uncharacterized protein DUF4178</fullName>
    </submittedName>
</protein>
<comment type="caution">
    <text evidence="4">The sequence shown here is derived from an EMBL/GenBank/DDBJ whole genome shotgun (WGS) entry which is preliminary data.</text>
</comment>
<feature type="transmembrane region" description="Helical" evidence="2">
    <location>
        <begin position="464"/>
        <end position="484"/>
    </location>
</feature>
<evidence type="ECO:0000313" key="4">
    <source>
        <dbReference type="EMBL" id="TDP72946.1"/>
    </source>
</evidence>
<evidence type="ECO:0000256" key="1">
    <source>
        <dbReference type="SAM" id="MobiDB-lite"/>
    </source>
</evidence>
<keyword evidence="2" id="KW-0472">Membrane</keyword>
<sequence length="530" mass="56827">MASEPSPQRSYRAACPNCGAPVDFRSAASASAVCSFCRSTLLREGDALRRIGLSAELFDDHSPLQLGASGRYQGAAFMLVGRLQYGYAEGTWNEWHALFDSGGAQKSGWLSEDNGAYVLSFEAPLSGEVPTADELSAGERRLVAGVAWDVASVTRAKLLAAQGELPHAPNLSGEFVVADLRNERAEVGTLDYADPAQPTWSVGRAVALSELAMTGLAEGTEKTLKGRSAECPSCGTSLQITLDSTQSIVCQQCHAVVDLSQGIGADLKHYAQAANTLEPLLPLGSSGVLTFGKLGPLPWAVVGYMERCDVPDGDDEQTFWREYLLYNQRAGFAFLVDTEDGWSWVRPLTGTPTGRGDRLQFEGDSYQKRYSYPAKVTYVLGEFYWRVTRDQRSLNTDYQGTGSAARKQLNREETGNEVTWSAGEKLDASAVARAFKLPDDRLAALQRDAAPTGLGDLMGSAGGLLKPFLIFGLLVIVIIAVTRCGSDDCDAYRNTYGVDSAEYKQCQRGGGTRTSGGSYGGFSSSGGGHK</sequence>
<dbReference type="AlphaFoldDB" id="A0A4R6QPL9"/>
<dbReference type="OrthoDB" id="228033at2"/>
<dbReference type="EMBL" id="SNXS01000002">
    <property type="protein sequence ID" value="TDP72946.1"/>
    <property type="molecule type" value="Genomic_DNA"/>
</dbReference>
<keyword evidence="2" id="KW-0812">Transmembrane</keyword>
<dbReference type="Pfam" id="PF13785">
    <property type="entry name" value="DUF4178"/>
    <property type="match status" value="2"/>
</dbReference>
<dbReference type="RefSeq" id="WP_133700369.1">
    <property type="nucleotide sequence ID" value="NZ_SNXS01000002.1"/>
</dbReference>
<dbReference type="Proteomes" id="UP000295361">
    <property type="component" value="Unassembled WGS sequence"/>
</dbReference>
<name>A0A4R6QPL9_9BURK</name>
<feature type="compositionally biased region" description="Gly residues" evidence="1">
    <location>
        <begin position="508"/>
        <end position="530"/>
    </location>
</feature>
<keyword evidence="2" id="KW-1133">Transmembrane helix</keyword>
<gene>
    <name evidence="4" type="ORF">DES47_102692</name>
</gene>
<accession>A0A4R6QPL9</accession>
<dbReference type="InParanoid" id="A0A4R6QPL9"/>
<reference evidence="4 5" key="1">
    <citation type="submission" date="2019-03" db="EMBL/GenBank/DDBJ databases">
        <title>Genomic Encyclopedia of Type Strains, Phase IV (KMG-IV): sequencing the most valuable type-strain genomes for metagenomic binning, comparative biology and taxonomic classification.</title>
        <authorList>
            <person name="Goeker M."/>
        </authorList>
    </citation>
    <scope>NUCLEOTIDE SEQUENCE [LARGE SCALE GENOMIC DNA]</scope>
    <source>
        <strain evidence="4 5">DSM 16998</strain>
    </source>
</reference>
<organism evidence="4 5">
    <name type="scientific">Roseateles toxinivorans</name>
    <dbReference type="NCBI Taxonomy" id="270368"/>
    <lineage>
        <taxon>Bacteria</taxon>
        <taxon>Pseudomonadati</taxon>
        <taxon>Pseudomonadota</taxon>
        <taxon>Betaproteobacteria</taxon>
        <taxon>Burkholderiales</taxon>
        <taxon>Sphaerotilaceae</taxon>
        <taxon>Roseateles</taxon>
    </lineage>
</organism>
<feature type="region of interest" description="Disordered" evidence="1">
    <location>
        <begin position="507"/>
        <end position="530"/>
    </location>
</feature>